<dbReference type="PANTHER" id="PTHR33286:SF24">
    <property type="entry name" value="BIFUNCTIONAL INHIBITOR_PLANT LIPID TRANSFER PROTEIN_SEED STORAGE HELICAL DOMAIN-CONTAINING PROTEIN"/>
    <property type="match status" value="1"/>
</dbReference>
<evidence type="ECO:0000256" key="1">
    <source>
        <dbReference type="SAM" id="SignalP"/>
    </source>
</evidence>
<evidence type="ECO:0000259" key="2">
    <source>
        <dbReference type="Pfam" id="PF14368"/>
    </source>
</evidence>
<dbReference type="Pfam" id="PF14368">
    <property type="entry name" value="LTP_2"/>
    <property type="match status" value="1"/>
</dbReference>
<dbReference type="InterPro" id="IPR036312">
    <property type="entry name" value="Bifun_inhib/LTP/seed_sf"/>
</dbReference>
<reference evidence="3" key="1">
    <citation type="journal article" date="2015" name="Nat. Genet.">
        <title>The pineapple genome and the evolution of CAM photosynthesis.</title>
        <authorList>
            <person name="Ming R."/>
            <person name="VanBuren R."/>
            <person name="Wai C.M."/>
            <person name="Tang H."/>
            <person name="Schatz M.C."/>
            <person name="Bowers J.E."/>
            <person name="Lyons E."/>
            <person name="Wang M.L."/>
            <person name="Chen J."/>
            <person name="Biggers E."/>
            <person name="Zhang J."/>
            <person name="Huang L."/>
            <person name="Zhang L."/>
            <person name="Miao W."/>
            <person name="Zhang J."/>
            <person name="Ye Z."/>
            <person name="Miao C."/>
            <person name="Lin Z."/>
            <person name="Wang H."/>
            <person name="Zhou H."/>
            <person name="Yim W.C."/>
            <person name="Priest H.D."/>
            <person name="Zheng C."/>
            <person name="Woodhouse M."/>
            <person name="Edger P.P."/>
            <person name="Guyot R."/>
            <person name="Guo H.B."/>
            <person name="Guo H."/>
            <person name="Zheng G."/>
            <person name="Singh R."/>
            <person name="Sharma A."/>
            <person name="Min X."/>
            <person name="Zheng Y."/>
            <person name="Lee H."/>
            <person name="Gurtowski J."/>
            <person name="Sedlazeck F.J."/>
            <person name="Harkess A."/>
            <person name="McKain M.R."/>
            <person name="Liao Z."/>
            <person name="Fang J."/>
            <person name="Liu J."/>
            <person name="Zhang X."/>
            <person name="Zhang Q."/>
            <person name="Hu W."/>
            <person name="Qin Y."/>
            <person name="Wang K."/>
            <person name="Chen L.Y."/>
            <person name="Shirley N."/>
            <person name="Lin Y.R."/>
            <person name="Liu L.Y."/>
            <person name="Hernandez A.G."/>
            <person name="Wright C.L."/>
            <person name="Bulone V."/>
            <person name="Tuskan G.A."/>
            <person name="Heath K."/>
            <person name="Zee F."/>
            <person name="Moore P.H."/>
            <person name="Sunkar R."/>
            <person name="Leebens-Mack J.H."/>
            <person name="Mockler T."/>
            <person name="Bennetzen J.L."/>
            <person name="Freeling M."/>
            <person name="Sankoff D."/>
            <person name="Paterson A.H."/>
            <person name="Zhu X."/>
            <person name="Yang X."/>
            <person name="Smith J.A."/>
            <person name="Cushman J.C."/>
            <person name="Paull R.E."/>
            <person name="Yu Q."/>
        </authorList>
    </citation>
    <scope>NUCLEOTIDE SEQUENCE [LARGE SCALE GENOMIC DNA]</scope>
    <source>
        <strain evidence="3">cv. F153</strain>
    </source>
</reference>
<evidence type="ECO:0000313" key="4">
    <source>
        <dbReference type="RefSeq" id="XP_020090343.1"/>
    </source>
</evidence>
<dbReference type="SUPFAM" id="SSF47699">
    <property type="entry name" value="Bifunctional inhibitor/lipid-transfer protein/seed storage 2S albumin"/>
    <property type="match status" value="1"/>
</dbReference>
<name>A0A6P5FA59_ANACO</name>
<feature type="signal peptide" evidence="1">
    <location>
        <begin position="1"/>
        <end position="26"/>
    </location>
</feature>
<accession>A0A6P5FA59</accession>
<dbReference type="Gene3D" id="1.10.110.10">
    <property type="entry name" value="Plant lipid-transfer and hydrophobic proteins"/>
    <property type="match status" value="1"/>
</dbReference>
<evidence type="ECO:0000313" key="3">
    <source>
        <dbReference type="Proteomes" id="UP000515123"/>
    </source>
</evidence>
<feature type="chain" id="PRO_5028415154" evidence="1">
    <location>
        <begin position="27"/>
        <end position="115"/>
    </location>
</feature>
<keyword evidence="1" id="KW-0732">Signal</keyword>
<gene>
    <name evidence="4" type="primary">LOC109711614</name>
</gene>
<sequence length="115" mass="12390">MAKTTSCFAALVFVLIAILFCHATDAQCPDQWTALKKDCMQFVRKASPAPLPPSQQCCKTVQKSNLTCACKHVDKDLLKKISMQKVVTVAKDCGCPLKPGSKCGDYTVPPPLGGM</sequence>
<dbReference type="RefSeq" id="XP_020090343.1">
    <property type="nucleotide sequence ID" value="XM_020234754.1"/>
</dbReference>
<dbReference type="GeneID" id="109711614"/>
<organism evidence="3 4">
    <name type="scientific">Ananas comosus</name>
    <name type="common">Pineapple</name>
    <name type="synonym">Ananas ananas</name>
    <dbReference type="NCBI Taxonomy" id="4615"/>
    <lineage>
        <taxon>Eukaryota</taxon>
        <taxon>Viridiplantae</taxon>
        <taxon>Streptophyta</taxon>
        <taxon>Embryophyta</taxon>
        <taxon>Tracheophyta</taxon>
        <taxon>Spermatophyta</taxon>
        <taxon>Magnoliopsida</taxon>
        <taxon>Liliopsida</taxon>
        <taxon>Poales</taxon>
        <taxon>Bromeliaceae</taxon>
        <taxon>Bromelioideae</taxon>
        <taxon>Ananas</taxon>
    </lineage>
</organism>
<dbReference type="InterPro" id="IPR016140">
    <property type="entry name" value="Bifunc_inhib/LTP/seed_store"/>
</dbReference>
<keyword evidence="3" id="KW-1185">Reference proteome</keyword>
<dbReference type="OrthoDB" id="649950at2759"/>
<dbReference type="PANTHER" id="PTHR33286">
    <property type="entry name" value="BIFUNCTIONAL INHIBITOR/LIPID-TRANSFER PROTEIN/SEED STORAGE 2S ALBUMIN SUPERFAMILY PROTEIN"/>
    <property type="match status" value="1"/>
</dbReference>
<dbReference type="AlphaFoldDB" id="A0A6P5FA59"/>
<protein>
    <submittedName>
        <fullName evidence="4">Uncharacterized protein LOC109711614</fullName>
    </submittedName>
</protein>
<dbReference type="Gramene" id="Aco011458.1.mrna1">
    <property type="protein sequence ID" value="Aco011458.1.mrna1"/>
    <property type="gene ID" value="Aco011458.1.path1"/>
</dbReference>
<dbReference type="Proteomes" id="UP000515123">
    <property type="component" value="Linkage group 6"/>
</dbReference>
<reference evidence="4" key="2">
    <citation type="submission" date="2025-08" db="UniProtKB">
        <authorList>
            <consortium name="RefSeq"/>
        </authorList>
    </citation>
    <scope>IDENTIFICATION</scope>
    <source>
        <tissue evidence="4">Leaf</tissue>
    </source>
</reference>
<proteinExistence type="predicted"/>
<feature type="domain" description="Bifunctional inhibitor/plant lipid transfer protein/seed storage helical" evidence="2">
    <location>
        <begin position="22"/>
        <end position="103"/>
    </location>
</feature>